<dbReference type="CDD" id="cd02414">
    <property type="entry name" value="KH-II_Jag"/>
    <property type="match status" value="1"/>
</dbReference>
<dbReference type="Gene3D" id="3.30.1370.50">
    <property type="entry name" value="R3H-like domain"/>
    <property type="match status" value="1"/>
</dbReference>
<evidence type="ECO:0000313" key="3">
    <source>
        <dbReference type="Proteomes" id="UP000318296"/>
    </source>
</evidence>
<dbReference type="InterPro" id="IPR039247">
    <property type="entry name" value="KhpB"/>
</dbReference>
<dbReference type="InterPro" id="IPR034079">
    <property type="entry name" value="R3H_KhpB"/>
</dbReference>
<accession>A0A554LGT2</accession>
<name>A0A554LGT2_9BACT</name>
<dbReference type="PROSITE" id="PS51061">
    <property type="entry name" value="R3H"/>
    <property type="match status" value="1"/>
</dbReference>
<dbReference type="Pfam" id="PF01424">
    <property type="entry name" value="R3H"/>
    <property type="match status" value="1"/>
</dbReference>
<organism evidence="2 3">
    <name type="scientific">Candidatus Berkelbacteria bacterium Licking1014_96</name>
    <dbReference type="NCBI Taxonomy" id="2017149"/>
    <lineage>
        <taxon>Bacteria</taxon>
        <taxon>Candidatus Berkelbacteria</taxon>
    </lineage>
</organism>
<reference evidence="2 3" key="1">
    <citation type="submission" date="2017-07" db="EMBL/GenBank/DDBJ databases">
        <title>Mechanisms for carbon and nitrogen cycling indicate functional differentiation within the Candidate Phyla Radiation.</title>
        <authorList>
            <person name="Danczak R.E."/>
            <person name="Johnston M.D."/>
            <person name="Kenah C."/>
            <person name="Slattery M."/>
            <person name="Wrighton K.C."/>
            <person name="Wilkins M.J."/>
        </authorList>
    </citation>
    <scope>NUCLEOTIDE SEQUENCE [LARGE SCALE GENOMIC DNA]</scope>
    <source>
        <strain evidence="2">Licking1014_96</strain>
    </source>
</reference>
<dbReference type="SMART" id="SM00393">
    <property type="entry name" value="R3H"/>
    <property type="match status" value="1"/>
</dbReference>
<protein>
    <submittedName>
        <fullName evidence="2">SpoIIIJ-associated protein</fullName>
    </submittedName>
</protein>
<dbReference type="AlphaFoldDB" id="A0A554LGT2"/>
<evidence type="ECO:0000259" key="1">
    <source>
        <dbReference type="PROSITE" id="PS51061"/>
    </source>
</evidence>
<dbReference type="PANTHER" id="PTHR35800:SF1">
    <property type="entry name" value="RNA-BINDING PROTEIN KHPB"/>
    <property type="match status" value="1"/>
</dbReference>
<dbReference type="InterPro" id="IPR001374">
    <property type="entry name" value="R3H_dom"/>
</dbReference>
<dbReference type="SUPFAM" id="SSF82708">
    <property type="entry name" value="R3H domain"/>
    <property type="match status" value="1"/>
</dbReference>
<dbReference type="EMBL" id="VMGH01000019">
    <property type="protein sequence ID" value="TSC92078.1"/>
    <property type="molecule type" value="Genomic_DNA"/>
</dbReference>
<dbReference type="GO" id="GO:0003723">
    <property type="term" value="F:RNA binding"/>
    <property type="evidence" value="ECO:0007669"/>
    <property type="project" value="InterPro"/>
</dbReference>
<dbReference type="PANTHER" id="PTHR35800">
    <property type="entry name" value="PROTEIN JAG"/>
    <property type="match status" value="1"/>
</dbReference>
<feature type="domain" description="R3H" evidence="1">
    <location>
        <begin position="82"/>
        <end position="148"/>
    </location>
</feature>
<dbReference type="Pfam" id="PF13083">
    <property type="entry name" value="KH_KhpA-B"/>
    <property type="match status" value="1"/>
</dbReference>
<proteinExistence type="predicted"/>
<dbReference type="InterPro" id="IPR038008">
    <property type="entry name" value="Jag_KH"/>
</dbReference>
<dbReference type="InterPro" id="IPR015946">
    <property type="entry name" value="KH_dom-like_a/b"/>
</dbReference>
<sequence length="152" mass="17521">MKKKIKQIFAEFLEKLLIFKAEIKIKETAGLFELSLDCEEPGRLIGKNGETLQAVELLLRLMVSREFKEPVNISLDIAGYKDKRRQEIEKMGERAAESALRTGRIQVLLPMNAYERRVVHLILGERDDIETESIGEEPNRRVMIKVKKKVLA</sequence>
<dbReference type="Proteomes" id="UP000318296">
    <property type="component" value="Unassembled WGS sequence"/>
</dbReference>
<evidence type="ECO:0000313" key="2">
    <source>
        <dbReference type="EMBL" id="TSC92078.1"/>
    </source>
</evidence>
<dbReference type="CDD" id="cd02644">
    <property type="entry name" value="R3H_jag"/>
    <property type="match status" value="1"/>
</dbReference>
<gene>
    <name evidence="2" type="ORF">CEN92_148</name>
</gene>
<dbReference type="Gene3D" id="3.30.300.20">
    <property type="match status" value="1"/>
</dbReference>
<dbReference type="InterPro" id="IPR036867">
    <property type="entry name" value="R3H_dom_sf"/>
</dbReference>
<comment type="caution">
    <text evidence="2">The sequence shown here is derived from an EMBL/GenBank/DDBJ whole genome shotgun (WGS) entry which is preliminary data.</text>
</comment>